<protein>
    <recommendedName>
        <fullName evidence="1">N-acetyltransferase domain-containing protein</fullName>
    </recommendedName>
</protein>
<dbReference type="Proteomes" id="UP001148312">
    <property type="component" value="Unassembled WGS sequence"/>
</dbReference>
<gene>
    <name evidence="2" type="ORF">N7539_003249</name>
</gene>
<dbReference type="Gene3D" id="3.20.20.80">
    <property type="entry name" value="Glycosidases"/>
    <property type="match status" value="1"/>
</dbReference>
<dbReference type="InterPro" id="IPR000182">
    <property type="entry name" value="GNAT_dom"/>
</dbReference>
<evidence type="ECO:0000259" key="1">
    <source>
        <dbReference type="PROSITE" id="PS51186"/>
    </source>
</evidence>
<dbReference type="PROSITE" id="PS51186">
    <property type="entry name" value="GNAT"/>
    <property type="match status" value="1"/>
</dbReference>
<dbReference type="SUPFAM" id="SSF54556">
    <property type="entry name" value="Chitinase insertion domain"/>
    <property type="match status" value="1"/>
</dbReference>
<dbReference type="SUPFAM" id="SSF55729">
    <property type="entry name" value="Acyl-CoA N-acyltransferases (Nat)"/>
    <property type="match status" value="1"/>
</dbReference>
<comment type="caution">
    <text evidence="2">The sequence shown here is derived from an EMBL/GenBank/DDBJ whole genome shotgun (WGS) entry which is preliminary data.</text>
</comment>
<evidence type="ECO:0000313" key="3">
    <source>
        <dbReference type="Proteomes" id="UP001148312"/>
    </source>
</evidence>
<accession>A0A9X0BZY5</accession>
<dbReference type="AlphaFoldDB" id="A0A9X0BZY5"/>
<feature type="domain" description="N-acetyltransferase" evidence="1">
    <location>
        <begin position="319"/>
        <end position="458"/>
    </location>
</feature>
<dbReference type="Gene3D" id="3.40.630.30">
    <property type="match status" value="1"/>
</dbReference>
<name>A0A9X0BZY5_9EURO</name>
<dbReference type="InterPro" id="IPR029070">
    <property type="entry name" value="Chitinase_insertion_sf"/>
</dbReference>
<sequence>MQSKRTGPDLQGHTDITQVDLGLDFSRRNNIAPANVVFGLTFCGCSFTMRDLNCHQPNGQCEFSDGGKPGSCSETTLILTYAEINPRSDSCNVYKLCDSETAIIYNIYGGTQWISYDGEKSFLSRIIWATDQGTGKFDAFAGLLGENLLPRQMKCGIDVDAANVLADVFAAFTECETVSKHLTARMDLLNTRIKEETSHQMETVERDGTAISVVPRMPCPKIASGRELQSAAPLVARLSTPRVEGNASQKLAAAFLIRRLCSRTASGLDAEELFFHKLTANVRQTLTIKPSAGTNCIGSLGVQTHSKAPSAVRLAGALALVHGQTAYSRPTYLKSTNHTFTSSSASQDRVQPGRSRIPAYQILAFIGHEAGGIAGGILADEPGVAEVVSVWVAPSTRCRAVGDALIITVEEWAVEADVTQLKLDVALDNVQDVKLHLRHGFFVVPDQNEHEGRRKARI</sequence>
<dbReference type="RefSeq" id="XP_056792810.1">
    <property type="nucleotide sequence ID" value="XM_056932851.1"/>
</dbReference>
<proteinExistence type="predicted"/>
<organism evidence="2 3">
    <name type="scientific">Penicillium diatomitis</name>
    <dbReference type="NCBI Taxonomy" id="2819901"/>
    <lineage>
        <taxon>Eukaryota</taxon>
        <taxon>Fungi</taxon>
        <taxon>Dikarya</taxon>
        <taxon>Ascomycota</taxon>
        <taxon>Pezizomycotina</taxon>
        <taxon>Eurotiomycetes</taxon>
        <taxon>Eurotiomycetidae</taxon>
        <taxon>Eurotiales</taxon>
        <taxon>Aspergillaceae</taxon>
        <taxon>Penicillium</taxon>
    </lineage>
</organism>
<dbReference type="CDD" id="cd04301">
    <property type="entry name" value="NAT_SF"/>
    <property type="match status" value="1"/>
</dbReference>
<evidence type="ECO:0000313" key="2">
    <source>
        <dbReference type="EMBL" id="KAJ5491682.1"/>
    </source>
</evidence>
<dbReference type="Pfam" id="PF00583">
    <property type="entry name" value="Acetyltransf_1"/>
    <property type="match status" value="1"/>
</dbReference>
<reference evidence="2" key="2">
    <citation type="journal article" date="2023" name="IMA Fungus">
        <title>Comparative genomic study of the Penicillium genus elucidates a diverse pangenome and 15 lateral gene transfer events.</title>
        <authorList>
            <person name="Petersen C."/>
            <person name="Sorensen T."/>
            <person name="Nielsen M.R."/>
            <person name="Sondergaard T.E."/>
            <person name="Sorensen J.L."/>
            <person name="Fitzpatrick D.A."/>
            <person name="Frisvad J.C."/>
            <person name="Nielsen K.L."/>
        </authorList>
    </citation>
    <scope>NUCLEOTIDE SEQUENCE</scope>
    <source>
        <strain evidence="2">IBT 30728</strain>
    </source>
</reference>
<dbReference type="InterPro" id="IPR016181">
    <property type="entry name" value="Acyl_CoA_acyltransferase"/>
</dbReference>
<dbReference type="Gene3D" id="3.10.50.10">
    <property type="match status" value="1"/>
</dbReference>
<reference evidence="2" key="1">
    <citation type="submission" date="2022-12" db="EMBL/GenBank/DDBJ databases">
        <authorList>
            <person name="Petersen C."/>
        </authorList>
    </citation>
    <scope>NUCLEOTIDE SEQUENCE</scope>
    <source>
        <strain evidence="2">IBT 30728</strain>
    </source>
</reference>
<dbReference type="EMBL" id="JAPWDQ010000003">
    <property type="protein sequence ID" value="KAJ5491682.1"/>
    <property type="molecule type" value="Genomic_DNA"/>
</dbReference>
<dbReference type="GeneID" id="81623100"/>
<dbReference type="GO" id="GO:0016747">
    <property type="term" value="F:acyltransferase activity, transferring groups other than amino-acyl groups"/>
    <property type="evidence" value="ECO:0007669"/>
    <property type="project" value="InterPro"/>
</dbReference>
<keyword evidence="3" id="KW-1185">Reference proteome</keyword>